<dbReference type="Gene3D" id="3.30.110.20">
    <property type="entry name" value="Alba-like domain"/>
    <property type="match status" value="1"/>
</dbReference>
<dbReference type="Proteomes" id="UP000184088">
    <property type="component" value="Unassembled WGS sequence"/>
</dbReference>
<dbReference type="PANTHER" id="PTHR35331:SF1">
    <property type="entry name" value="STAGE V SPORULATION PROTEIN S"/>
    <property type="match status" value="1"/>
</dbReference>
<dbReference type="STRING" id="1121256.SAMN02746089_02488"/>
<dbReference type="OrthoDB" id="9796055at2"/>
<dbReference type="GO" id="GO:0003676">
    <property type="term" value="F:nucleic acid binding"/>
    <property type="evidence" value="ECO:0007669"/>
    <property type="project" value="InterPro"/>
</dbReference>
<evidence type="ECO:0000313" key="1">
    <source>
        <dbReference type="EMBL" id="SHF74818.1"/>
    </source>
</evidence>
<accession>A0A1M5E6C2</accession>
<dbReference type="InterPro" id="IPR036882">
    <property type="entry name" value="Alba-like_dom_sf"/>
</dbReference>
<evidence type="ECO:0000313" key="2">
    <source>
        <dbReference type="Proteomes" id="UP000184088"/>
    </source>
</evidence>
<dbReference type="AlphaFoldDB" id="A0A1M5E6C2"/>
<dbReference type="InterPro" id="IPR007347">
    <property type="entry name" value="SpoVS"/>
</dbReference>
<dbReference type="PANTHER" id="PTHR35331">
    <property type="entry name" value="STAGE V SPORULATION PROTEIN S"/>
    <property type="match status" value="1"/>
</dbReference>
<dbReference type="Pfam" id="PF04232">
    <property type="entry name" value="SpoVS"/>
    <property type="match status" value="1"/>
</dbReference>
<sequence>MEILKVSAKSQPKAVAGAIAAVLRENSTAEIQAVGAGAINQAVKAIAIARGYVAPNGIDLVAIPAFSEIEIDGETRTAIKFIVEPR</sequence>
<name>A0A1M5E6C2_9THEO</name>
<organism evidence="1 2">
    <name type="scientific">Caldanaerobius fijiensis DSM 17918</name>
    <dbReference type="NCBI Taxonomy" id="1121256"/>
    <lineage>
        <taxon>Bacteria</taxon>
        <taxon>Bacillati</taxon>
        <taxon>Bacillota</taxon>
        <taxon>Clostridia</taxon>
        <taxon>Thermoanaerobacterales</taxon>
        <taxon>Thermoanaerobacteraceae</taxon>
        <taxon>Caldanaerobius</taxon>
    </lineage>
</organism>
<protein>
    <submittedName>
        <fullName evidence="1">Stage V sporulation protein S</fullName>
    </submittedName>
</protein>
<keyword evidence="2" id="KW-1185">Reference proteome</keyword>
<proteinExistence type="predicted"/>
<dbReference type="EMBL" id="FQVH01000042">
    <property type="protein sequence ID" value="SHF74818.1"/>
    <property type="molecule type" value="Genomic_DNA"/>
</dbReference>
<dbReference type="RefSeq" id="WP_026487231.1">
    <property type="nucleotide sequence ID" value="NZ_FQVH01000042.1"/>
</dbReference>
<gene>
    <name evidence="1" type="ORF">SAMN02746089_02488</name>
</gene>
<reference evidence="1 2" key="1">
    <citation type="submission" date="2016-11" db="EMBL/GenBank/DDBJ databases">
        <authorList>
            <person name="Jaros S."/>
            <person name="Januszkiewicz K."/>
            <person name="Wedrychowicz H."/>
        </authorList>
    </citation>
    <scope>NUCLEOTIDE SEQUENCE [LARGE SCALE GENOMIC DNA]</scope>
    <source>
        <strain evidence="1 2">DSM 17918</strain>
    </source>
</reference>